<evidence type="ECO:0008006" key="4">
    <source>
        <dbReference type="Google" id="ProtNLM"/>
    </source>
</evidence>
<proteinExistence type="predicted"/>
<dbReference type="Proteomes" id="UP001597183">
    <property type="component" value="Unassembled WGS sequence"/>
</dbReference>
<reference evidence="3" key="1">
    <citation type="journal article" date="2019" name="Int. J. Syst. Evol. Microbiol.">
        <title>The Global Catalogue of Microorganisms (GCM) 10K type strain sequencing project: providing services to taxonomists for standard genome sequencing and annotation.</title>
        <authorList>
            <consortium name="The Broad Institute Genomics Platform"/>
            <consortium name="The Broad Institute Genome Sequencing Center for Infectious Disease"/>
            <person name="Wu L."/>
            <person name="Ma J."/>
        </authorList>
    </citation>
    <scope>NUCLEOTIDE SEQUENCE [LARGE SCALE GENOMIC DNA]</scope>
    <source>
        <strain evidence="3">CCM 7526</strain>
    </source>
</reference>
<keyword evidence="3" id="KW-1185">Reference proteome</keyword>
<organism evidence="2 3">
    <name type="scientific">Actinoplanes sichuanensis</name>
    <dbReference type="NCBI Taxonomy" id="512349"/>
    <lineage>
        <taxon>Bacteria</taxon>
        <taxon>Bacillati</taxon>
        <taxon>Actinomycetota</taxon>
        <taxon>Actinomycetes</taxon>
        <taxon>Micromonosporales</taxon>
        <taxon>Micromonosporaceae</taxon>
        <taxon>Actinoplanes</taxon>
    </lineage>
</organism>
<evidence type="ECO:0000313" key="2">
    <source>
        <dbReference type="EMBL" id="MFD1367367.1"/>
    </source>
</evidence>
<feature type="transmembrane region" description="Helical" evidence="1">
    <location>
        <begin position="80"/>
        <end position="100"/>
    </location>
</feature>
<name>A0ABW4ABB4_9ACTN</name>
<keyword evidence="1" id="KW-0472">Membrane</keyword>
<keyword evidence="1" id="KW-1133">Transmembrane helix</keyword>
<protein>
    <recommendedName>
        <fullName evidence="4">PEP-CTERM protein-sorting domain-containing protein</fullName>
    </recommendedName>
</protein>
<feature type="transmembrane region" description="Helical" evidence="1">
    <location>
        <begin position="20"/>
        <end position="37"/>
    </location>
</feature>
<sequence length="115" mass="12834">MGDLVEFLMIHPSLVERPDLVFLVAGAFAAVGILALVSRRRHRPILSRSWPCFVVAALWVLYALWEAELTGKGYDMRVDLILIHPFITLVSVAALVSVLWRPRRSAVDDPNEAVA</sequence>
<evidence type="ECO:0000256" key="1">
    <source>
        <dbReference type="SAM" id="Phobius"/>
    </source>
</evidence>
<dbReference type="RefSeq" id="WP_317796038.1">
    <property type="nucleotide sequence ID" value="NZ_AP028461.1"/>
</dbReference>
<feature type="transmembrane region" description="Helical" evidence="1">
    <location>
        <begin position="49"/>
        <end position="65"/>
    </location>
</feature>
<accession>A0ABW4ABB4</accession>
<evidence type="ECO:0000313" key="3">
    <source>
        <dbReference type="Proteomes" id="UP001597183"/>
    </source>
</evidence>
<comment type="caution">
    <text evidence="2">The sequence shown here is derived from an EMBL/GenBank/DDBJ whole genome shotgun (WGS) entry which is preliminary data.</text>
</comment>
<keyword evidence="1" id="KW-0812">Transmembrane</keyword>
<dbReference type="EMBL" id="JBHTMK010000023">
    <property type="protein sequence ID" value="MFD1367367.1"/>
    <property type="molecule type" value="Genomic_DNA"/>
</dbReference>
<gene>
    <name evidence="2" type="ORF">ACFQ5G_18580</name>
</gene>